<evidence type="ECO:0000256" key="3">
    <source>
        <dbReference type="ARBA" id="ARBA00022630"/>
    </source>
</evidence>
<name>A0AAE3TBN5_9BACT</name>
<keyword evidence="3 11" id="KW-0285">Flavoprotein</keyword>
<feature type="binding site" evidence="11">
    <location>
        <position position="126"/>
    </location>
    <ligand>
        <name>FMN</name>
        <dbReference type="ChEBI" id="CHEBI:58210"/>
    </ligand>
</feature>
<dbReference type="GO" id="GO:0016491">
    <property type="term" value="F:oxidoreductase activity"/>
    <property type="evidence" value="ECO:0007669"/>
    <property type="project" value="InterPro"/>
</dbReference>
<feature type="binding site" evidence="11">
    <location>
        <position position="224"/>
    </location>
    <ligand>
        <name>FMN</name>
        <dbReference type="ChEBI" id="CHEBI:58210"/>
    </ligand>
</feature>
<sequence>MSNSKISARKKEHIEICLTDKILFDKSNGFENYIFPHNAITEVDINKIDLSLKFFDKKINLPFLISCMTGGTNESKRINEKLAIVASELNIPIGVGSQRQALESQNLHSTYKVVRKNAKNVPVLGNIGAAQVADSKNIVDEIKFLIDLVEADAMVIHLNPLQELFQKEGETNFKGLLNNLEKLTCKISIPFIAKEVGSGISKDVAKKLLNVGIKGIDVAGSGGTSWAKVELIRNKMSNEFFGNWGLPTSYCVRTVSKLKKEYKFVLISSGGITNGIEIAKSIALGADLSASARIILKEIINKDVDGVKNLIINMFNDVKKIMYLTGCQNLKELKKIKLIKKSELF</sequence>
<dbReference type="PANTHER" id="PTHR43665">
    <property type="entry name" value="ISOPENTENYL-DIPHOSPHATE DELTA-ISOMERASE"/>
    <property type="match status" value="1"/>
</dbReference>
<feature type="domain" description="FMN-dependent dehydrogenase" evidence="12">
    <location>
        <begin position="178"/>
        <end position="335"/>
    </location>
</feature>
<keyword evidence="14" id="KW-1185">Reference proteome</keyword>
<feature type="binding site" evidence="11">
    <location>
        <position position="194"/>
    </location>
    <ligand>
        <name>FMN</name>
        <dbReference type="ChEBI" id="CHEBI:58210"/>
    </ligand>
</feature>
<comment type="subcellular location">
    <subcellularLocation>
        <location evidence="11">Cytoplasm</location>
    </subcellularLocation>
</comment>
<comment type="function">
    <text evidence="11">Involved in the biosynthesis of isoprenoids. Catalyzes the 1,3-allylic rearrangement of the homoallylic substrate isopentenyl (IPP) to its allylic isomer, dimethylallyl diphosphate (DMAPP).</text>
</comment>
<dbReference type="EMBL" id="JARGDL010000004">
    <property type="protein sequence ID" value="MDF1611473.1"/>
    <property type="molecule type" value="Genomic_DNA"/>
</dbReference>
<dbReference type="SUPFAM" id="SSF51395">
    <property type="entry name" value="FMN-linked oxidoreductases"/>
    <property type="match status" value="1"/>
</dbReference>
<comment type="catalytic activity">
    <reaction evidence="11">
        <text>isopentenyl diphosphate = dimethylallyl diphosphate</text>
        <dbReference type="Rhea" id="RHEA:23284"/>
        <dbReference type="ChEBI" id="CHEBI:57623"/>
        <dbReference type="ChEBI" id="CHEBI:128769"/>
        <dbReference type="EC" id="5.3.3.2"/>
    </reaction>
</comment>
<keyword evidence="4 11" id="KW-0288">FMN</keyword>
<evidence type="ECO:0000313" key="13">
    <source>
        <dbReference type="EMBL" id="MDF1611473.1"/>
    </source>
</evidence>
<dbReference type="GO" id="GO:0070402">
    <property type="term" value="F:NADPH binding"/>
    <property type="evidence" value="ECO:0007669"/>
    <property type="project" value="UniProtKB-UniRule"/>
</dbReference>
<feature type="binding site" evidence="11">
    <location>
        <begin position="292"/>
        <end position="293"/>
    </location>
    <ligand>
        <name>FMN</name>
        <dbReference type="ChEBI" id="CHEBI:58210"/>
    </ligand>
</feature>
<dbReference type="EC" id="5.3.3.2" evidence="11"/>
<feature type="binding site" evidence="11">
    <location>
        <position position="162"/>
    </location>
    <ligand>
        <name>substrate</name>
    </ligand>
</feature>
<dbReference type="HAMAP" id="MF_00354">
    <property type="entry name" value="Idi_2"/>
    <property type="match status" value="1"/>
</dbReference>
<dbReference type="Pfam" id="PF01070">
    <property type="entry name" value="FMN_dh"/>
    <property type="match status" value="1"/>
</dbReference>
<comment type="cofactor">
    <cofactor evidence="11">
        <name>Mg(2+)</name>
        <dbReference type="ChEBI" id="CHEBI:18420"/>
    </cofactor>
</comment>
<evidence type="ECO:0000256" key="10">
    <source>
        <dbReference type="ARBA" id="ARBA00025810"/>
    </source>
</evidence>
<dbReference type="GO" id="GO:0005737">
    <property type="term" value="C:cytoplasm"/>
    <property type="evidence" value="ECO:0007669"/>
    <property type="project" value="UniProtKB-SubCell"/>
</dbReference>
<evidence type="ECO:0000256" key="7">
    <source>
        <dbReference type="ARBA" id="ARBA00022857"/>
    </source>
</evidence>
<dbReference type="InterPro" id="IPR011179">
    <property type="entry name" value="IPdP_isomerase"/>
</dbReference>
<keyword evidence="6 11" id="KW-0460">Magnesium</keyword>
<dbReference type="PIRSF" id="PIRSF003314">
    <property type="entry name" value="IPP_isomerase"/>
    <property type="match status" value="1"/>
</dbReference>
<dbReference type="NCBIfam" id="TIGR02151">
    <property type="entry name" value="IPP_isom_2"/>
    <property type="match status" value="1"/>
</dbReference>
<evidence type="ECO:0000256" key="6">
    <source>
        <dbReference type="ARBA" id="ARBA00022842"/>
    </source>
</evidence>
<dbReference type="Proteomes" id="UP001221302">
    <property type="component" value="Unassembled WGS sequence"/>
</dbReference>
<feature type="binding site" evidence="11">
    <location>
        <begin position="97"/>
        <end position="99"/>
    </location>
    <ligand>
        <name>substrate</name>
    </ligand>
</feature>
<comment type="similarity">
    <text evidence="11">Belongs to the IPP isomerase type 2 family.</text>
</comment>
<evidence type="ECO:0000256" key="9">
    <source>
        <dbReference type="ARBA" id="ARBA00023235"/>
    </source>
</evidence>
<feature type="binding site" evidence="11">
    <location>
        <position position="66"/>
    </location>
    <ligand>
        <name>FMN</name>
        <dbReference type="ChEBI" id="CHEBI:58210"/>
    </ligand>
</feature>
<evidence type="ECO:0000313" key="14">
    <source>
        <dbReference type="Proteomes" id="UP001221302"/>
    </source>
</evidence>
<dbReference type="GO" id="GO:0000287">
    <property type="term" value="F:magnesium ion binding"/>
    <property type="evidence" value="ECO:0007669"/>
    <property type="project" value="UniProtKB-UniRule"/>
</dbReference>
<feature type="binding site" evidence="11">
    <location>
        <position position="97"/>
    </location>
    <ligand>
        <name>FMN</name>
        <dbReference type="ChEBI" id="CHEBI:58210"/>
    </ligand>
</feature>
<dbReference type="GO" id="GO:0008299">
    <property type="term" value="P:isoprenoid biosynthetic process"/>
    <property type="evidence" value="ECO:0007669"/>
    <property type="project" value="UniProtKB-UniRule"/>
</dbReference>
<dbReference type="CDD" id="cd02811">
    <property type="entry name" value="IDI-2_FMN"/>
    <property type="match status" value="1"/>
</dbReference>
<keyword evidence="9 11" id="KW-0413">Isomerase</keyword>
<reference evidence="13" key="1">
    <citation type="submission" date="2023-03" db="EMBL/GenBank/DDBJ databases">
        <title>Stygiobacter electus gen. nov., sp. nov., facultatively anaerobic thermotolerant bacterium of the class Ignavibacteria from a well of Yessentuki mineral water deposit.</title>
        <authorList>
            <person name="Podosokorskaya O.A."/>
            <person name="Elcheninov A.G."/>
            <person name="Petrova N.F."/>
            <person name="Zavarzina D.G."/>
            <person name="Kublanov I.V."/>
            <person name="Merkel A.Y."/>
        </authorList>
    </citation>
    <scope>NUCLEOTIDE SEQUENCE</scope>
    <source>
        <strain evidence="13">09-Me</strain>
    </source>
</reference>
<dbReference type="InterPro" id="IPR013785">
    <property type="entry name" value="Aldolase_TIM"/>
</dbReference>
<keyword evidence="7 11" id="KW-0521">NADP</keyword>
<gene>
    <name evidence="11 13" type="primary">fni</name>
    <name evidence="13" type="ORF">P0M35_04870</name>
</gene>
<feature type="binding site" evidence="11">
    <location>
        <position position="163"/>
    </location>
    <ligand>
        <name>Mg(2+)</name>
        <dbReference type="ChEBI" id="CHEBI:18420"/>
    </ligand>
</feature>
<dbReference type="GO" id="GO:0010181">
    <property type="term" value="F:FMN binding"/>
    <property type="evidence" value="ECO:0007669"/>
    <property type="project" value="UniProtKB-UniRule"/>
</dbReference>
<dbReference type="RefSeq" id="WP_321535240.1">
    <property type="nucleotide sequence ID" value="NZ_JARGDL010000004.1"/>
</dbReference>
<keyword evidence="8 11" id="KW-0414">Isoprene biosynthesis</keyword>
<comment type="cofactor">
    <cofactor evidence="11">
        <name>NADPH</name>
        <dbReference type="ChEBI" id="CHEBI:57783"/>
    </cofactor>
</comment>
<keyword evidence="5 11" id="KW-0479">Metal-binding</keyword>
<organism evidence="13 14">
    <name type="scientific">Stygiobacter electus</name>
    <dbReference type="NCBI Taxonomy" id="3032292"/>
    <lineage>
        <taxon>Bacteria</taxon>
        <taxon>Pseudomonadati</taxon>
        <taxon>Ignavibacteriota</taxon>
        <taxon>Ignavibacteria</taxon>
        <taxon>Ignavibacteriales</taxon>
        <taxon>Melioribacteraceae</taxon>
        <taxon>Stygiobacter</taxon>
    </lineage>
</organism>
<feature type="binding site" evidence="11">
    <location>
        <begin position="9"/>
        <end position="10"/>
    </location>
    <ligand>
        <name>substrate</name>
    </ligand>
</feature>
<evidence type="ECO:0000256" key="2">
    <source>
        <dbReference type="ARBA" id="ARBA00022490"/>
    </source>
</evidence>
<evidence type="ECO:0000256" key="1">
    <source>
        <dbReference type="ARBA" id="ARBA00001917"/>
    </source>
</evidence>
<evidence type="ECO:0000256" key="4">
    <source>
        <dbReference type="ARBA" id="ARBA00022643"/>
    </source>
</evidence>
<evidence type="ECO:0000256" key="11">
    <source>
        <dbReference type="HAMAP-Rule" id="MF_00354"/>
    </source>
</evidence>
<comment type="caution">
    <text evidence="13">The sequence shown here is derived from an EMBL/GenBank/DDBJ whole genome shotgun (WGS) entry which is preliminary data.</text>
</comment>
<dbReference type="PANTHER" id="PTHR43665:SF1">
    <property type="entry name" value="ISOPENTENYL-DIPHOSPHATE DELTA-ISOMERASE"/>
    <property type="match status" value="1"/>
</dbReference>
<keyword evidence="2 11" id="KW-0963">Cytoplasm</keyword>
<proteinExistence type="inferred from homology"/>
<protein>
    <recommendedName>
        <fullName evidence="11">Isopentenyl-diphosphate delta-isomerase</fullName>
        <shortName evidence="11">IPP isomerase</shortName>
        <ecNumber evidence="11">5.3.3.2</ecNumber>
    </recommendedName>
    <alternativeName>
        <fullName evidence="11">Isopentenyl diphosphate:dimethylallyl diphosphate isomerase</fullName>
    </alternativeName>
    <alternativeName>
        <fullName evidence="11">Isopentenyl pyrophosphate isomerase</fullName>
    </alternativeName>
    <alternativeName>
        <fullName evidence="11">Type 2 isopentenyl diphosphate isomerase</fullName>
        <shortName evidence="11">IDI-2</shortName>
    </alternativeName>
</protein>
<dbReference type="GO" id="GO:0004452">
    <property type="term" value="F:isopentenyl-diphosphate delta-isomerase activity"/>
    <property type="evidence" value="ECO:0007669"/>
    <property type="project" value="UniProtKB-UniRule"/>
</dbReference>
<evidence type="ECO:0000256" key="5">
    <source>
        <dbReference type="ARBA" id="ARBA00022723"/>
    </source>
</evidence>
<evidence type="ECO:0000256" key="8">
    <source>
        <dbReference type="ARBA" id="ARBA00023229"/>
    </source>
</evidence>
<comment type="subunit">
    <text evidence="10 11">Homooctamer. Dimer of tetramers.</text>
</comment>
<accession>A0AAE3TBN5</accession>
<evidence type="ECO:0000259" key="12">
    <source>
        <dbReference type="Pfam" id="PF01070"/>
    </source>
</evidence>
<dbReference type="Gene3D" id="3.20.20.70">
    <property type="entry name" value="Aldolase class I"/>
    <property type="match status" value="1"/>
</dbReference>
<dbReference type="AlphaFoldDB" id="A0AAE3TBN5"/>
<comment type="cofactor">
    <cofactor evidence="1 11">
        <name>FMN</name>
        <dbReference type="ChEBI" id="CHEBI:58210"/>
    </cofactor>
</comment>
<dbReference type="InterPro" id="IPR000262">
    <property type="entry name" value="FMN-dep_DH"/>
</dbReference>
<comment type="caution">
    <text evidence="11">Lacks conserved residue(s) required for the propagation of feature annotation.</text>
</comment>